<accession>A0A813Q740</accession>
<feature type="domain" description="Homeobox" evidence="8">
    <location>
        <begin position="112"/>
        <end position="172"/>
    </location>
</feature>
<evidence type="ECO:0000259" key="8">
    <source>
        <dbReference type="PROSITE" id="PS50071"/>
    </source>
</evidence>
<dbReference type="Proteomes" id="UP000663852">
    <property type="component" value="Unassembled WGS sequence"/>
</dbReference>
<feature type="region of interest" description="Disordered" evidence="7">
    <location>
        <begin position="172"/>
        <end position="251"/>
    </location>
</feature>
<evidence type="ECO:0000256" key="1">
    <source>
        <dbReference type="ARBA" id="ARBA00004123"/>
    </source>
</evidence>
<dbReference type="GO" id="GO:0005634">
    <property type="term" value="C:nucleus"/>
    <property type="evidence" value="ECO:0007669"/>
    <property type="project" value="UniProtKB-SubCell"/>
</dbReference>
<comment type="subcellular location">
    <subcellularLocation>
        <location evidence="1 5 6">Nucleus</location>
    </subcellularLocation>
</comment>
<dbReference type="GO" id="GO:0000977">
    <property type="term" value="F:RNA polymerase II transcription regulatory region sequence-specific DNA binding"/>
    <property type="evidence" value="ECO:0007669"/>
    <property type="project" value="TreeGrafter"/>
</dbReference>
<evidence type="ECO:0000313" key="11">
    <source>
        <dbReference type="Proteomes" id="UP000663828"/>
    </source>
</evidence>
<organism evidence="9 12">
    <name type="scientific">Adineta ricciae</name>
    <name type="common">Rotifer</name>
    <dbReference type="NCBI Taxonomy" id="249248"/>
    <lineage>
        <taxon>Eukaryota</taxon>
        <taxon>Metazoa</taxon>
        <taxon>Spiralia</taxon>
        <taxon>Gnathifera</taxon>
        <taxon>Rotifera</taxon>
        <taxon>Eurotatoria</taxon>
        <taxon>Bdelloidea</taxon>
        <taxon>Adinetida</taxon>
        <taxon>Adinetidae</taxon>
        <taxon>Adineta</taxon>
    </lineage>
</organism>
<feature type="DNA-binding region" description="Homeobox" evidence="5">
    <location>
        <begin position="114"/>
        <end position="173"/>
    </location>
</feature>
<dbReference type="PANTHER" id="PTHR24329">
    <property type="entry name" value="HOMEOBOX PROTEIN ARISTALESS"/>
    <property type="match status" value="1"/>
</dbReference>
<evidence type="ECO:0000313" key="12">
    <source>
        <dbReference type="Proteomes" id="UP000663852"/>
    </source>
</evidence>
<feature type="compositionally biased region" description="Basic and acidic residues" evidence="7">
    <location>
        <begin position="199"/>
        <end position="208"/>
    </location>
</feature>
<dbReference type="InterPro" id="IPR009057">
    <property type="entry name" value="Homeodomain-like_sf"/>
</dbReference>
<proteinExistence type="predicted"/>
<dbReference type="EMBL" id="CAJNOR010001566">
    <property type="protein sequence ID" value="CAF1165196.1"/>
    <property type="molecule type" value="Genomic_DNA"/>
</dbReference>
<evidence type="ECO:0000256" key="2">
    <source>
        <dbReference type="ARBA" id="ARBA00023125"/>
    </source>
</evidence>
<reference evidence="9" key="1">
    <citation type="submission" date="2021-02" db="EMBL/GenBank/DDBJ databases">
        <authorList>
            <person name="Nowell W R."/>
        </authorList>
    </citation>
    <scope>NUCLEOTIDE SEQUENCE</scope>
</reference>
<dbReference type="InterPro" id="IPR001356">
    <property type="entry name" value="HD"/>
</dbReference>
<dbReference type="SUPFAM" id="SSF46689">
    <property type="entry name" value="Homeodomain-like"/>
    <property type="match status" value="1"/>
</dbReference>
<dbReference type="InterPro" id="IPR017970">
    <property type="entry name" value="Homeobox_CS"/>
</dbReference>
<evidence type="ECO:0000256" key="5">
    <source>
        <dbReference type="PROSITE-ProRule" id="PRU00108"/>
    </source>
</evidence>
<dbReference type="FunFam" id="1.10.10.60:FF:000291">
    <property type="entry name" value="ALX homeobox protein 1"/>
    <property type="match status" value="1"/>
</dbReference>
<dbReference type="GO" id="GO:0000981">
    <property type="term" value="F:DNA-binding transcription factor activity, RNA polymerase II-specific"/>
    <property type="evidence" value="ECO:0007669"/>
    <property type="project" value="InterPro"/>
</dbReference>
<dbReference type="SMART" id="SM00389">
    <property type="entry name" value="HOX"/>
    <property type="match status" value="1"/>
</dbReference>
<evidence type="ECO:0000256" key="7">
    <source>
        <dbReference type="SAM" id="MobiDB-lite"/>
    </source>
</evidence>
<name>A0A813Q740_ADIRI</name>
<evidence type="ECO:0000256" key="6">
    <source>
        <dbReference type="RuleBase" id="RU000682"/>
    </source>
</evidence>
<protein>
    <recommendedName>
        <fullName evidence="8">Homeobox domain-containing protein</fullName>
    </recommendedName>
</protein>
<dbReference type="Gene3D" id="1.10.10.60">
    <property type="entry name" value="Homeodomain-like"/>
    <property type="match status" value="1"/>
</dbReference>
<keyword evidence="4 5" id="KW-0539">Nucleus</keyword>
<dbReference type="Proteomes" id="UP000663828">
    <property type="component" value="Unassembled WGS sequence"/>
</dbReference>
<dbReference type="EMBL" id="CAJNOJ010000007">
    <property type="protein sequence ID" value="CAF0762920.1"/>
    <property type="molecule type" value="Genomic_DNA"/>
</dbReference>
<dbReference type="PROSITE" id="PS00027">
    <property type="entry name" value="HOMEOBOX_1"/>
    <property type="match status" value="1"/>
</dbReference>
<sequence>MDHSHTNYFLPFDAASYFDSAAAAAAATYNPYTDFYSHPQSTTSSSTTAASYHQMYRTPPTTLRHPSSFYSATMQSLQSSYKIFGTSQNDPNSPSFLASSTTPTAFLHDNKRKQRRIRTTFTSLQLRELEKCFQQTHYPDVYLREEISLRIDLTEARVQVWFQNRRAKWRKQERQKQSLKTKNTNSTTSSKSNKIAIVDTKKQHKDLANRYPPGSSDEETKRATCYNEQNTTSTTSTMVYSSPDVKYNSFQ</sequence>
<dbReference type="Pfam" id="PF00046">
    <property type="entry name" value="Homeodomain"/>
    <property type="match status" value="1"/>
</dbReference>
<dbReference type="CDD" id="cd00086">
    <property type="entry name" value="homeodomain"/>
    <property type="match status" value="1"/>
</dbReference>
<keyword evidence="3 5" id="KW-0371">Homeobox</keyword>
<evidence type="ECO:0000313" key="9">
    <source>
        <dbReference type="EMBL" id="CAF0762920.1"/>
    </source>
</evidence>
<dbReference type="PANTHER" id="PTHR24329:SF543">
    <property type="entry name" value="FI01017P-RELATED"/>
    <property type="match status" value="1"/>
</dbReference>
<evidence type="ECO:0000256" key="4">
    <source>
        <dbReference type="ARBA" id="ARBA00023242"/>
    </source>
</evidence>
<dbReference type="PROSITE" id="PS50071">
    <property type="entry name" value="HOMEOBOX_2"/>
    <property type="match status" value="1"/>
</dbReference>
<comment type="caution">
    <text evidence="9">The sequence shown here is derived from an EMBL/GenBank/DDBJ whole genome shotgun (WGS) entry which is preliminary data.</text>
</comment>
<keyword evidence="11" id="KW-1185">Reference proteome</keyword>
<dbReference type="InterPro" id="IPR050649">
    <property type="entry name" value="Paired_Homeobox_TFs"/>
</dbReference>
<gene>
    <name evidence="9" type="ORF">EDS130_LOCUS2906</name>
    <name evidence="10" type="ORF">XAT740_LOCUS21709</name>
</gene>
<evidence type="ECO:0000256" key="3">
    <source>
        <dbReference type="ARBA" id="ARBA00023155"/>
    </source>
</evidence>
<keyword evidence="2 5" id="KW-0238">DNA-binding</keyword>
<dbReference type="AlphaFoldDB" id="A0A813Q740"/>
<evidence type="ECO:0000313" key="10">
    <source>
        <dbReference type="EMBL" id="CAF1165196.1"/>
    </source>
</evidence>
<feature type="compositionally biased region" description="Low complexity" evidence="7">
    <location>
        <begin position="180"/>
        <end position="194"/>
    </location>
</feature>
<dbReference type="OrthoDB" id="6159439at2759"/>